<evidence type="ECO:0000256" key="3">
    <source>
        <dbReference type="ARBA" id="ARBA00011915"/>
    </source>
</evidence>
<evidence type="ECO:0000256" key="7">
    <source>
        <dbReference type="ARBA" id="ARBA00031181"/>
    </source>
</evidence>
<name>A0ABQ9GTE0_9NEOP</name>
<dbReference type="NCBIfam" id="NF004127">
    <property type="entry name" value="PRK05617.1"/>
    <property type="match status" value="1"/>
</dbReference>
<keyword evidence="5" id="KW-0378">Hydrolase</keyword>
<feature type="domain" description="Enoyl-CoA hydratase/isomerase" evidence="8">
    <location>
        <begin position="50"/>
        <end position="369"/>
    </location>
</feature>
<dbReference type="EC" id="3.1.2.4" evidence="3"/>
<dbReference type="Gene3D" id="3.90.226.10">
    <property type="entry name" value="2-enoyl-CoA Hydratase, Chain A, domain 1"/>
    <property type="match status" value="1"/>
</dbReference>
<protein>
    <recommendedName>
        <fullName evidence="4">3-hydroxyisobutyryl-CoA hydrolase, mitochondrial</fullName>
        <ecNumber evidence="3">3.1.2.4</ecNumber>
    </recommendedName>
    <alternativeName>
        <fullName evidence="7">3-hydroxyisobutyryl-coenzyme A hydrolase</fullName>
    </alternativeName>
</protein>
<dbReference type="SUPFAM" id="SSF52096">
    <property type="entry name" value="ClpP/crotonase"/>
    <property type="match status" value="1"/>
</dbReference>
<evidence type="ECO:0000256" key="1">
    <source>
        <dbReference type="ARBA" id="ARBA00001709"/>
    </source>
</evidence>
<comment type="similarity">
    <text evidence="2">Belongs to the enoyl-CoA hydratase/isomerase family.</text>
</comment>
<keyword evidence="10" id="KW-1185">Reference proteome</keyword>
<comment type="function">
    <text evidence="6">Hydrolyzes 3-hydroxyisobutyryl-CoA (HIBYL-CoA), a saline catabolite. Has high activity toward isobutyryl-CoA. Could be an isobutyryl-CoA dehydrogenase that functions in valine catabolism. Also hydrolyzes 3-hydroxypropanoyl-CoA.</text>
</comment>
<dbReference type="CDD" id="cd06558">
    <property type="entry name" value="crotonase-like"/>
    <property type="match status" value="1"/>
</dbReference>
<proteinExistence type="inferred from homology"/>
<dbReference type="EMBL" id="JARBHB010000009">
    <property type="protein sequence ID" value="KAJ8875259.1"/>
    <property type="molecule type" value="Genomic_DNA"/>
</dbReference>
<dbReference type="PANTHER" id="PTHR43176:SF3">
    <property type="entry name" value="3-HYDROXYISOBUTYRYL-COA HYDROLASE, MITOCHONDRIAL"/>
    <property type="match status" value="1"/>
</dbReference>
<reference evidence="9 10" key="1">
    <citation type="submission" date="2023-02" db="EMBL/GenBank/DDBJ databases">
        <title>LHISI_Scaffold_Assembly.</title>
        <authorList>
            <person name="Stuart O.P."/>
            <person name="Cleave R."/>
            <person name="Magrath M.J.L."/>
            <person name="Mikheyev A.S."/>
        </authorList>
    </citation>
    <scope>NUCLEOTIDE SEQUENCE [LARGE SCALE GENOMIC DNA]</scope>
    <source>
        <strain evidence="9">Daus_M_001</strain>
        <tissue evidence="9">Leg muscle</tissue>
    </source>
</reference>
<dbReference type="InterPro" id="IPR029045">
    <property type="entry name" value="ClpP/crotonase-like_dom_sf"/>
</dbReference>
<comment type="caution">
    <text evidence="9">The sequence shown here is derived from an EMBL/GenBank/DDBJ whole genome shotgun (WGS) entry which is preliminary data.</text>
</comment>
<evidence type="ECO:0000256" key="5">
    <source>
        <dbReference type="ARBA" id="ARBA00022801"/>
    </source>
</evidence>
<dbReference type="Proteomes" id="UP001159363">
    <property type="component" value="Chromosome 8"/>
</dbReference>
<dbReference type="InterPro" id="IPR032259">
    <property type="entry name" value="HIBYL-CoA-H"/>
</dbReference>
<gene>
    <name evidence="9" type="ORF">PR048_023154</name>
</gene>
<sequence length="380" mass="41555">MNTFVYVSVNVNQRLKTSAATLLLTFVKRKLSSSNNQNHVIFEEVNGKSIIWLNRPHALNALSTSMTEKICTQMMSWKKELRPVIFKATEGVAFSAGGDLKEALSRKADLATNLTRMIALMASYQPPCIVLMDGVTMGAGCSISVCGRFSVATERTVFALPEVAKGYFPDVGASHFLPGLPGRLGYLLALTGHRLEGHQVMEAGLATHYCQSTSLQGLQGALVSCPGTSSLDIEHVLEEHAQSKGSSAESTVALNLKDVETCFSAATVEDIMLRLKYLDHAWAREALARMTAASPTSLKVTKKLLDNGAKLALSKCLLMAHSLSLNYTLTQVSDFDEGIRATLIDKDRRPRWKPAKLEEVTDDMVDKLFAPLSSRFDLRI</sequence>
<evidence type="ECO:0000256" key="6">
    <source>
        <dbReference type="ARBA" id="ARBA00024871"/>
    </source>
</evidence>
<dbReference type="Pfam" id="PF16113">
    <property type="entry name" value="ECH_2"/>
    <property type="match status" value="1"/>
</dbReference>
<evidence type="ECO:0000313" key="10">
    <source>
        <dbReference type="Proteomes" id="UP001159363"/>
    </source>
</evidence>
<dbReference type="PANTHER" id="PTHR43176">
    <property type="entry name" value="3-HYDROXYISOBUTYRYL-COA HYDROLASE-RELATED"/>
    <property type="match status" value="1"/>
</dbReference>
<organism evidence="9 10">
    <name type="scientific">Dryococelus australis</name>
    <dbReference type="NCBI Taxonomy" id="614101"/>
    <lineage>
        <taxon>Eukaryota</taxon>
        <taxon>Metazoa</taxon>
        <taxon>Ecdysozoa</taxon>
        <taxon>Arthropoda</taxon>
        <taxon>Hexapoda</taxon>
        <taxon>Insecta</taxon>
        <taxon>Pterygota</taxon>
        <taxon>Neoptera</taxon>
        <taxon>Polyneoptera</taxon>
        <taxon>Phasmatodea</taxon>
        <taxon>Verophasmatodea</taxon>
        <taxon>Anareolatae</taxon>
        <taxon>Phasmatidae</taxon>
        <taxon>Eurycanthinae</taxon>
        <taxon>Dryococelus</taxon>
    </lineage>
</organism>
<evidence type="ECO:0000256" key="2">
    <source>
        <dbReference type="ARBA" id="ARBA00005254"/>
    </source>
</evidence>
<evidence type="ECO:0000313" key="9">
    <source>
        <dbReference type="EMBL" id="KAJ8875259.1"/>
    </source>
</evidence>
<accession>A0ABQ9GTE0</accession>
<evidence type="ECO:0000256" key="4">
    <source>
        <dbReference type="ARBA" id="ARBA00016714"/>
    </source>
</evidence>
<comment type="catalytic activity">
    <reaction evidence="1">
        <text>3-hydroxy-2-methylpropanoyl-CoA + H2O = 3-hydroxy-2-methylpropanoate + CoA + H(+)</text>
        <dbReference type="Rhea" id="RHEA:20888"/>
        <dbReference type="ChEBI" id="CHEBI:11805"/>
        <dbReference type="ChEBI" id="CHEBI:15377"/>
        <dbReference type="ChEBI" id="CHEBI:15378"/>
        <dbReference type="ChEBI" id="CHEBI:57287"/>
        <dbReference type="ChEBI" id="CHEBI:57340"/>
        <dbReference type="EC" id="3.1.2.4"/>
    </reaction>
</comment>
<evidence type="ECO:0000259" key="8">
    <source>
        <dbReference type="Pfam" id="PF16113"/>
    </source>
</evidence>
<dbReference type="InterPro" id="IPR045004">
    <property type="entry name" value="ECH_dom"/>
</dbReference>